<dbReference type="InterPro" id="IPR051214">
    <property type="entry name" value="GH32_Enzymes"/>
</dbReference>
<evidence type="ECO:0000256" key="2">
    <source>
        <dbReference type="ARBA" id="ARBA00009902"/>
    </source>
</evidence>
<feature type="domain" description="Glycosyl hydrolase family 32 N-terminal" evidence="10">
    <location>
        <begin position="38"/>
        <end position="338"/>
    </location>
</feature>
<comment type="subcellular location">
    <subcellularLocation>
        <location evidence="9">Cytoplasm</location>
    </subcellularLocation>
</comment>
<dbReference type="Gene3D" id="2.60.120.560">
    <property type="entry name" value="Exo-inulinase, domain 1"/>
    <property type="match status" value="1"/>
</dbReference>
<keyword evidence="9" id="KW-0963">Cytoplasm</keyword>
<name>A0A3E0INI2_9STAP</name>
<dbReference type="UniPathway" id="UPA00238"/>
<protein>
    <recommendedName>
        <fullName evidence="4 8">Sucrose-6-phosphate hydrolase</fullName>
        <ecNumber evidence="3 8">3.2.1.26</ecNumber>
    </recommendedName>
    <alternativeName>
        <fullName evidence="7 9">Invertase</fullName>
    </alternativeName>
</protein>
<dbReference type="InterPro" id="IPR023296">
    <property type="entry name" value="Glyco_hydro_beta-prop_sf"/>
</dbReference>
<dbReference type="InterPro" id="IPR001362">
    <property type="entry name" value="Glyco_hydro_32"/>
</dbReference>
<reference evidence="12 13" key="1">
    <citation type="journal article" date="2018" name="Vet. Microbiol.">
        <title>Characterisation of Staphylococcus felis isolated from cats using whole genome sequencing.</title>
        <authorList>
            <person name="Worthing K."/>
            <person name="Pang S."/>
            <person name="Trott D.J."/>
            <person name="Abraham S."/>
            <person name="Coombs G.W."/>
            <person name="Jordan D."/>
            <person name="McIntyre L."/>
            <person name="Davies M.R."/>
            <person name="Norris J."/>
        </authorList>
    </citation>
    <scope>NUCLEOTIDE SEQUENCE [LARGE SCALE GENOMIC DNA]</scope>
    <source>
        <strain evidence="12 13">F9</strain>
    </source>
</reference>
<dbReference type="NCBIfam" id="TIGR01322">
    <property type="entry name" value="scrB_fam"/>
    <property type="match status" value="1"/>
</dbReference>
<keyword evidence="9" id="KW-0119">Carbohydrate metabolism</keyword>
<evidence type="ECO:0000256" key="5">
    <source>
        <dbReference type="ARBA" id="ARBA00022801"/>
    </source>
</evidence>
<dbReference type="PANTHER" id="PTHR43101">
    <property type="entry name" value="BETA-FRUCTOSIDASE"/>
    <property type="match status" value="1"/>
</dbReference>
<dbReference type="Proteomes" id="UP000256562">
    <property type="component" value="Unassembled WGS sequence"/>
</dbReference>
<evidence type="ECO:0000313" key="13">
    <source>
        <dbReference type="Proteomes" id="UP000256562"/>
    </source>
</evidence>
<gene>
    <name evidence="12" type="ORF">DOS83_08570</name>
</gene>
<dbReference type="SUPFAM" id="SSF75005">
    <property type="entry name" value="Arabinanase/levansucrase/invertase"/>
    <property type="match status" value="1"/>
</dbReference>
<feature type="domain" description="Glycosyl hydrolase family 32 C-terminal" evidence="11">
    <location>
        <begin position="360"/>
        <end position="480"/>
    </location>
</feature>
<evidence type="ECO:0000256" key="8">
    <source>
        <dbReference type="RuleBase" id="RU362110"/>
    </source>
</evidence>
<proteinExistence type="inferred from homology"/>
<dbReference type="InterPro" id="IPR013189">
    <property type="entry name" value="Glyco_hydro_32_C"/>
</dbReference>
<evidence type="ECO:0000256" key="9">
    <source>
        <dbReference type="RuleBase" id="RU365015"/>
    </source>
</evidence>
<comment type="function">
    <text evidence="9">Enables the bacterium to metabolize sucrose as a sole carbon source.</text>
</comment>
<accession>A0A3E0INI2</accession>
<dbReference type="OrthoDB" id="9759709at2"/>
<dbReference type="RefSeq" id="WP_116094655.1">
    <property type="nucleotide sequence ID" value="NZ_QKXN01000039.1"/>
</dbReference>
<comment type="caution">
    <text evidence="12">The sequence shown here is derived from an EMBL/GenBank/DDBJ whole genome shotgun (WGS) entry which is preliminary data.</text>
</comment>
<keyword evidence="6 8" id="KW-0326">Glycosidase</keyword>
<dbReference type="CDD" id="cd18623">
    <property type="entry name" value="GH32_ScrB-like"/>
    <property type="match status" value="1"/>
</dbReference>
<evidence type="ECO:0000259" key="11">
    <source>
        <dbReference type="Pfam" id="PF08244"/>
    </source>
</evidence>
<dbReference type="SUPFAM" id="SSF49899">
    <property type="entry name" value="Concanavalin A-like lectins/glucanases"/>
    <property type="match status" value="1"/>
</dbReference>
<evidence type="ECO:0000313" key="12">
    <source>
        <dbReference type="EMBL" id="REH93693.1"/>
    </source>
</evidence>
<dbReference type="Pfam" id="PF08244">
    <property type="entry name" value="Glyco_hydro_32C"/>
    <property type="match status" value="1"/>
</dbReference>
<dbReference type="GO" id="GO:0004564">
    <property type="term" value="F:beta-fructofuranosidase activity"/>
    <property type="evidence" value="ECO:0007669"/>
    <property type="project" value="UniProtKB-EC"/>
</dbReference>
<evidence type="ECO:0000256" key="7">
    <source>
        <dbReference type="ARBA" id="ARBA00033367"/>
    </source>
</evidence>
<dbReference type="GO" id="GO:0005985">
    <property type="term" value="P:sucrose metabolic process"/>
    <property type="evidence" value="ECO:0007669"/>
    <property type="project" value="UniProtKB-UniPathway"/>
</dbReference>
<dbReference type="EC" id="3.2.1.26" evidence="3 8"/>
<comment type="similarity">
    <text evidence="2 8">Belongs to the glycosyl hydrolase 32 family.</text>
</comment>
<comment type="catalytic activity">
    <reaction evidence="8">
        <text>Hydrolysis of terminal non-reducing beta-D-fructofuranoside residues in beta-D-fructofuranosides.</text>
        <dbReference type="EC" id="3.2.1.26"/>
    </reaction>
</comment>
<dbReference type="EMBL" id="QKXQ01000393">
    <property type="protein sequence ID" value="REH93693.1"/>
    <property type="molecule type" value="Genomic_DNA"/>
</dbReference>
<comment type="pathway">
    <text evidence="1 9">Glycan biosynthesis; sucrose metabolism.</text>
</comment>
<dbReference type="InterPro" id="IPR013320">
    <property type="entry name" value="ConA-like_dom_sf"/>
</dbReference>
<organism evidence="12 13">
    <name type="scientific">Staphylococcus felis</name>
    <dbReference type="NCBI Taxonomy" id="46127"/>
    <lineage>
        <taxon>Bacteria</taxon>
        <taxon>Bacillati</taxon>
        <taxon>Bacillota</taxon>
        <taxon>Bacilli</taxon>
        <taxon>Bacillales</taxon>
        <taxon>Staphylococcaceae</taxon>
        <taxon>Staphylococcus</taxon>
    </lineage>
</organism>
<dbReference type="AlphaFoldDB" id="A0A3E0INI2"/>
<dbReference type="Gene3D" id="2.115.10.20">
    <property type="entry name" value="Glycosyl hydrolase domain, family 43"/>
    <property type="match status" value="1"/>
</dbReference>
<sequence length="494" mass="57337">MEQWSRDQRYRPIESMPQHEFEALKEKVGLSKYRQRFHIQPLSGLLNHPNGLIYTNGQYHIAHQWFPLGAVHGLKYWYYYTSSDLVEYHREGMLLKPDSAYDSHGVYSGSAFTYQNNLYVMYTGNHRTKDWDRQSSQIVAKMNNGKVEKLNPPAIPHPPKGYTQNFGFPKVFKRDGKLYAIIGAQRDDLTGCVVLYEAEQPESEWRFIGEIETDLENFGSFWESPDFFQLNGKDVLLFCPRALDSEEEQFQNKYLSGYIIGELDFDTLKFSHGPFQTLDNGFDFYAPQTFEDEVGRRVLIGWMGLPDTEYPTDNEGWAHCLTLPRTLTIESGILKQKPHMNLRKLREEKETALGYANKFFKQLHPYEGKQYELVVDILENEASAIEFQLRASKNEHTVIRYNSLTKEISLERFDSGALPIPVKGTERKATLETELYQLRIFVDTSSIEIFCNEGERVLTSRIFPSENANKIRVATDSGQVYLKMSKYNMKSIEL</sequence>
<dbReference type="SMART" id="SM00640">
    <property type="entry name" value="Glyco_32"/>
    <property type="match status" value="1"/>
</dbReference>
<keyword evidence="5 8" id="KW-0378">Hydrolase</keyword>
<evidence type="ECO:0000256" key="3">
    <source>
        <dbReference type="ARBA" id="ARBA00012758"/>
    </source>
</evidence>
<evidence type="ECO:0000259" key="10">
    <source>
        <dbReference type="Pfam" id="PF00251"/>
    </source>
</evidence>
<dbReference type="InterPro" id="IPR013148">
    <property type="entry name" value="Glyco_hydro_32_N"/>
</dbReference>
<dbReference type="InterPro" id="IPR006232">
    <property type="entry name" value="Suc6P_hydrolase"/>
</dbReference>
<evidence type="ECO:0000256" key="6">
    <source>
        <dbReference type="ARBA" id="ARBA00023295"/>
    </source>
</evidence>
<dbReference type="Pfam" id="PF00251">
    <property type="entry name" value="Glyco_hydro_32N"/>
    <property type="match status" value="1"/>
</dbReference>
<evidence type="ECO:0000256" key="1">
    <source>
        <dbReference type="ARBA" id="ARBA00004914"/>
    </source>
</evidence>
<dbReference type="GO" id="GO:0005737">
    <property type="term" value="C:cytoplasm"/>
    <property type="evidence" value="ECO:0007669"/>
    <property type="project" value="UniProtKB-SubCell"/>
</dbReference>
<dbReference type="PANTHER" id="PTHR43101:SF1">
    <property type="entry name" value="BETA-FRUCTOSIDASE"/>
    <property type="match status" value="1"/>
</dbReference>
<evidence type="ECO:0000256" key="4">
    <source>
        <dbReference type="ARBA" id="ARBA00019623"/>
    </source>
</evidence>